<dbReference type="InterPro" id="IPR036291">
    <property type="entry name" value="NAD(P)-bd_dom_sf"/>
</dbReference>
<protein>
    <submittedName>
        <fullName evidence="2">Short-chain dehydrogenase/reductase SDR</fullName>
    </submittedName>
</protein>
<dbReference type="PANTHER" id="PTHR43943">
    <property type="entry name" value="DEHYDROGENASE/REDUCTASE (SDR FAMILY) MEMBER 4"/>
    <property type="match status" value="1"/>
</dbReference>
<proteinExistence type="inferred from homology"/>
<dbReference type="OrthoDB" id="1669814at2759"/>
<sequence>MEKILARRFEGKVAIVTAATQGIGLGIAERLVLEGASVVISSRK</sequence>
<evidence type="ECO:0000256" key="1">
    <source>
        <dbReference type="ARBA" id="ARBA00006484"/>
    </source>
</evidence>
<comment type="similarity">
    <text evidence="1">Belongs to the short-chain dehydrogenases/reductases (SDR) family.</text>
</comment>
<evidence type="ECO:0000313" key="3">
    <source>
        <dbReference type="Proteomes" id="UP000187203"/>
    </source>
</evidence>
<dbReference type="EMBL" id="AWUE01017688">
    <property type="protein sequence ID" value="OMO85612.1"/>
    <property type="molecule type" value="Genomic_DNA"/>
</dbReference>
<comment type="caution">
    <text evidence="2">The sequence shown here is derived from an EMBL/GenBank/DDBJ whole genome shotgun (WGS) entry which is preliminary data.</text>
</comment>
<keyword evidence="3" id="KW-1185">Reference proteome</keyword>
<gene>
    <name evidence="2" type="ORF">COLO4_21549</name>
</gene>
<dbReference type="Gene3D" id="3.40.50.720">
    <property type="entry name" value="NAD(P)-binding Rossmann-like Domain"/>
    <property type="match status" value="1"/>
</dbReference>
<dbReference type="STRING" id="93759.A0A1R3ISR1"/>
<dbReference type="Pfam" id="PF00106">
    <property type="entry name" value="adh_short"/>
    <property type="match status" value="1"/>
</dbReference>
<dbReference type="InterPro" id="IPR002347">
    <property type="entry name" value="SDR_fam"/>
</dbReference>
<organism evidence="2 3">
    <name type="scientific">Corchorus olitorius</name>
    <dbReference type="NCBI Taxonomy" id="93759"/>
    <lineage>
        <taxon>Eukaryota</taxon>
        <taxon>Viridiplantae</taxon>
        <taxon>Streptophyta</taxon>
        <taxon>Embryophyta</taxon>
        <taxon>Tracheophyta</taxon>
        <taxon>Spermatophyta</taxon>
        <taxon>Magnoliopsida</taxon>
        <taxon>eudicotyledons</taxon>
        <taxon>Gunneridae</taxon>
        <taxon>Pentapetalae</taxon>
        <taxon>rosids</taxon>
        <taxon>malvids</taxon>
        <taxon>Malvales</taxon>
        <taxon>Malvaceae</taxon>
        <taxon>Grewioideae</taxon>
        <taxon>Apeibeae</taxon>
        <taxon>Corchorus</taxon>
    </lineage>
</organism>
<name>A0A1R3ISR1_9ROSI</name>
<accession>A0A1R3ISR1</accession>
<dbReference type="AlphaFoldDB" id="A0A1R3ISR1"/>
<evidence type="ECO:0000313" key="2">
    <source>
        <dbReference type="EMBL" id="OMO85612.1"/>
    </source>
</evidence>
<dbReference type="SUPFAM" id="SSF51735">
    <property type="entry name" value="NAD(P)-binding Rossmann-fold domains"/>
    <property type="match status" value="1"/>
</dbReference>
<dbReference type="Proteomes" id="UP000187203">
    <property type="component" value="Unassembled WGS sequence"/>
</dbReference>
<dbReference type="PANTHER" id="PTHR43943:SF2">
    <property type="entry name" value="DEHYDROGENASE_REDUCTASE 4"/>
    <property type="match status" value="1"/>
</dbReference>
<reference evidence="3" key="1">
    <citation type="submission" date="2013-09" db="EMBL/GenBank/DDBJ databases">
        <title>Corchorus olitorius genome sequencing.</title>
        <authorList>
            <person name="Alam M."/>
            <person name="Haque M.S."/>
            <person name="Islam M.S."/>
            <person name="Emdad E.M."/>
            <person name="Islam M.M."/>
            <person name="Ahmed B."/>
            <person name="Halim A."/>
            <person name="Hossen Q.M.M."/>
            <person name="Hossain M.Z."/>
            <person name="Ahmed R."/>
            <person name="Khan M.M."/>
            <person name="Islam R."/>
            <person name="Rashid M.M."/>
            <person name="Khan S.A."/>
            <person name="Rahman M.S."/>
            <person name="Alam M."/>
            <person name="Yahiya A.S."/>
            <person name="Khan M.S."/>
            <person name="Azam M.S."/>
            <person name="Haque T."/>
            <person name="Lashkar M.Z.H."/>
            <person name="Akhand A.I."/>
            <person name="Morshed G."/>
            <person name="Roy S."/>
            <person name="Uddin K.S."/>
            <person name="Rabeya T."/>
            <person name="Hossain A.S."/>
            <person name="Chowdhury A."/>
            <person name="Snigdha A.R."/>
            <person name="Mortoza M.S."/>
            <person name="Matin S.A."/>
            <person name="Hoque S.M.E."/>
            <person name="Islam M.K."/>
            <person name="Roy D.K."/>
            <person name="Haider R."/>
            <person name="Moosa M.M."/>
            <person name="Elias S.M."/>
            <person name="Hasan A.M."/>
            <person name="Jahan S."/>
            <person name="Shafiuddin M."/>
            <person name="Mahmood N."/>
            <person name="Shommy N.S."/>
        </authorList>
    </citation>
    <scope>NUCLEOTIDE SEQUENCE [LARGE SCALE GENOMIC DNA]</scope>
    <source>
        <strain evidence="3">cv. O-4</strain>
    </source>
</reference>